<dbReference type="OrthoDB" id="3741380at2759"/>
<dbReference type="AlphaFoldDB" id="A0A6A5WST8"/>
<evidence type="ECO:0000313" key="1">
    <source>
        <dbReference type="EMBL" id="KAF2003839.1"/>
    </source>
</evidence>
<proteinExistence type="predicted"/>
<name>A0A6A5WST8_9PLEO</name>
<dbReference type="EMBL" id="ML977570">
    <property type="protein sequence ID" value="KAF2003839.1"/>
    <property type="molecule type" value="Genomic_DNA"/>
</dbReference>
<gene>
    <name evidence="1" type="ORF">P154DRAFT_72704</name>
</gene>
<accession>A0A6A5WST8</accession>
<keyword evidence="2" id="KW-1185">Reference proteome</keyword>
<evidence type="ECO:0000313" key="2">
    <source>
        <dbReference type="Proteomes" id="UP000799779"/>
    </source>
</evidence>
<reference evidence="1" key="1">
    <citation type="journal article" date="2020" name="Stud. Mycol.">
        <title>101 Dothideomycetes genomes: a test case for predicting lifestyles and emergence of pathogens.</title>
        <authorList>
            <person name="Haridas S."/>
            <person name="Albert R."/>
            <person name="Binder M."/>
            <person name="Bloem J."/>
            <person name="Labutti K."/>
            <person name="Salamov A."/>
            <person name="Andreopoulos B."/>
            <person name="Baker S."/>
            <person name="Barry K."/>
            <person name="Bills G."/>
            <person name="Bluhm B."/>
            <person name="Cannon C."/>
            <person name="Castanera R."/>
            <person name="Culley D."/>
            <person name="Daum C."/>
            <person name="Ezra D."/>
            <person name="Gonzalez J."/>
            <person name="Henrissat B."/>
            <person name="Kuo A."/>
            <person name="Liang C."/>
            <person name="Lipzen A."/>
            <person name="Lutzoni F."/>
            <person name="Magnuson J."/>
            <person name="Mondo S."/>
            <person name="Nolan M."/>
            <person name="Ohm R."/>
            <person name="Pangilinan J."/>
            <person name="Park H.-J."/>
            <person name="Ramirez L."/>
            <person name="Alfaro M."/>
            <person name="Sun H."/>
            <person name="Tritt A."/>
            <person name="Yoshinaga Y."/>
            <person name="Zwiers L.-H."/>
            <person name="Turgeon B."/>
            <person name="Goodwin S."/>
            <person name="Spatafora J."/>
            <person name="Crous P."/>
            <person name="Grigoriev I."/>
        </authorList>
    </citation>
    <scope>NUCLEOTIDE SEQUENCE</scope>
    <source>
        <strain evidence="1">CBS 123094</strain>
    </source>
</reference>
<organism evidence="1 2">
    <name type="scientific">Amniculicola lignicola CBS 123094</name>
    <dbReference type="NCBI Taxonomy" id="1392246"/>
    <lineage>
        <taxon>Eukaryota</taxon>
        <taxon>Fungi</taxon>
        <taxon>Dikarya</taxon>
        <taxon>Ascomycota</taxon>
        <taxon>Pezizomycotina</taxon>
        <taxon>Dothideomycetes</taxon>
        <taxon>Pleosporomycetidae</taxon>
        <taxon>Pleosporales</taxon>
        <taxon>Amniculicolaceae</taxon>
        <taxon>Amniculicola</taxon>
    </lineage>
</organism>
<protein>
    <submittedName>
        <fullName evidence="1">Uncharacterized protein</fullName>
    </submittedName>
</protein>
<dbReference type="Proteomes" id="UP000799779">
    <property type="component" value="Unassembled WGS sequence"/>
</dbReference>
<sequence>MAFNTTPAACRLLFPQLPPELRNEVYSYLVHDEEKPYTYLGMPFAPKTYNVGRTKITFAVVHQGNPSLLNLHKDKFLEAEEYFSCLVPTAVTLWVSVVVKGYMHKAEFASWKTKVEKRMSVSPNSSVPLLT</sequence>